<proteinExistence type="predicted"/>
<dbReference type="EMBL" id="CP133614">
    <property type="protein sequence ID" value="WMV19025.1"/>
    <property type="molecule type" value="Genomic_DNA"/>
</dbReference>
<name>A0AAF0QBA1_SOLVR</name>
<organism evidence="1 2">
    <name type="scientific">Solanum verrucosum</name>
    <dbReference type="NCBI Taxonomy" id="315347"/>
    <lineage>
        <taxon>Eukaryota</taxon>
        <taxon>Viridiplantae</taxon>
        <taxon>Streptophyta</taxon>
        <taxon>Embryophyta</taxon>
        <taxon>Tracheophyta</taxon>
        <taxon>Spermatophyta</taxon>
        <taxon>Magnoliopsida</taxon>
        <taxon>eudicotyledons</taxon>
        <taxon>Gunneridae</taxon>
        <taxon>Pentapetalae</taxon>
        <taxon>asterids</taxon>
        <taxon>lamiids</taxon>
        <taxon>Solanales</taxon>
        <taxon>Solanaceae</taxon>
        <taxon>Solanoideae</taxon>
        <taxon>Solaneae</taxon>
        <taxon>Solanum</taxon>
    </lineage>
</organism>
<evidence type="ECO:0000313" key="1">
    <source>
        <dbReference type="EMBL" id="WMV19025.1"/>
    </source>
</evidence>
<accession>A0AAF0QBA1</accession>
<protein>
    <submittedName>
        <fullName evidence="1">Uncharacterized protein</fullName>
    </submittedName>
</protein>
<sequence length="172" mass="19332">MQHRTEQSNVQEMSIISSSDVLIDAVLQTTNPKSQILIRDGMEKGVEEVACNTLEQRLVSSIKEWEVEEAEPLCTQQHLTTEKEKEISVWVKQNLIRLGKLLGADFQGHEQEALELLLQVDSARHARHQDAAVVCKKTMFKGSKELESLVAFDVKFKSGGGREKGRNFLAIS</sequence>
<dbReference type="AlphaFoldDB" id="A0AAF0QBA1"/>
<dbReference type="Proteomes" id="UP001234989">
    <property type="component" value="Chromosome 3"/>
</dbReference>
<evidence type="ECO:0000313" key="2">
    <source>
        <dbReference type="Proteomes" id="UP001234989"/>
    </source>
</evidence>
<keyword evidence="2" id="KW-1185">Reference proteome</keyword>
<reference evidence="1" key="1">
    <citation type="submission" date="2023-08" db="EMBL/GenBank/DDBJ databases">
        <title>A de novo genome assembly of Solanum verrucosum Schlechtendal, a Mexican diploid species geographically isolated from the other diploid A-genome species in potato relatives.</title>
        <authorList>
            <person name="Hosaka K."/>
        </authorList>
    </citation>
    <scope>NUCLEOTIDE SEQUENCE</scope>
    <source>
        <tissue evidence="1">Young leaves</tissue>
    </source>
</reference>
<gene>
    <name evidence="1" type="ORF">MTR67_012410</name>
</gene>